<evidence type="ECO:0000313" key="1">
    <source>
        <dbReference type="EMBL" id="GBN56637.1"/>
    </source>
</evidence>
<reference evidence="1 3" key="1">
    <citation type="journal article" date="2019" name="Sci. Rep.">
        <title>Orb-weaving spider Araneus ventricosus genome elucidates the spidroin gene catalogue.</title>
        <authorList>
            <person name="Kono N."/>
            <person name="Nakamura H."/>
            <person name="Ohtoshi R."/>
            <person name="Moran D.A.P."/>
            <person name="Shinohara A."/>
            <person name="Yoshida Y."/>
            <person name="Fujiwara M."/>
            <person name="Mori M."/>
            <person name="Tomita M."/>
            <person name="Arakawa K."/>
        </authorList>
    </citation>
    <scope>NUCLEOTIDE SEQUENCE [LARGE SCALE GENOMIC DNA]</scope>
</reference>
<comment type="caution">
    <text evidence="1">The sequence shown here is derived from an EMBL/GenBank/DDBJ whole genome shotgun (WGS) entry which is preliminary data.</text>
</comment>
<dbReference type="EMBL" id="BGPR01012560">
    <property type="protein sequence ID" value="GBN56637.1"/>
    <property type="molecule type" value="Genomic_DNA"/>
</dbReference>
<sequence>MCIVDKTVGGSSQDLKILRTEALKFSGVSVEDLGYTKMECALFPCLLSLSCWLPTKVQKSGETLQRPSFVQRWLEDERMERVPRQLAEEELVSFVQRWLEDEWMERVPRQLAEEELVVEN</sequence>
<name>A0A4Y2Q260_ARAVE</name>
<dbReference type="Proteomes" id="UP000499080">
    <property type="component" value="Unassembled WGS sequence"/>
</dbReference>
<evidence type="ECO:0000313" key="3">
    <source>
        <dbReference type="Proteomes" id="UP000499080"/>
    </source>
</evidence>
<protein>
    <submittedName>
        <fullName evidence="1">Uncharacterized protein</fullName>
    </submittedName>
</protein>
<dbReference type="AlphaFoldDB" id="A0A4Y2Q260"/>
<dbReference type="EMBL" id="BGPR01012564">
    <property type="protein sequence ID" value="GBN56658.1"/>
    <property type="molecule type" value="Genomic_DNA"/>
</dbReference>
<gene>
    <name evidence="2" type="ORF">AVEN_204508_1</name>
    <name evidence="1" type="ORF">AVEN_81776_1</name>
</gene>
<keyword evidence="3" id="KW-1185">Reference proteome</keyword>
<proteinExistence type="predicted"/>
<accession>A0A4Y2Q260</accession>
<evidence type="ECO:0000313" key="2">
    <source>
        <dbReference type="EMBL" id="GBN56658.1"/>
    </source>
</evidence>
<organism evidence="1 3">
    <name type="scientific">Araneus ventricosus</name>
    <name type="common">Orbweaver spider</name>
    <name type="synonym">Epeira ventricosa</name>
    <dbReference type="NCBI Taxonomy" id="182803"/>
    <lineage>
        <taxon>Eukaryota</taxon>
        <taxon>Metazoa</taxon>
        <taxon>Ecdysozoa</taxon>
        <taxon>Arthropoda</taxon>
        <taxon>Chelicerata</taxon>
        <taxon>Arachnida</taxon>
        <taxon>Araneae</taxon>
        <taxon>Araneomorphae</taxon>
        <taxon>Entelegynae</taxon>
        <taxon>Araneoidea</taxon>
        <taxon>Araneidae</taxon>
        <taxon>Araneus</taxon>
    </lineage>
</organism>